<name>A0A2T5ISX0_9PROT</name>
<organism evidence="2 3">
    <name type="scientific">Nitrosomonas ureae</name>
    <dbReference type="NCBI Taxonomy" id="44577"/>
    <lineage>
        <taxon>Bacteria</taxon>
        <taxon>Pseudomonadati</taxon>
        <taxon>Pseudomonadota</taxon>
        <taxon>Betaproteobacteria</taxon>
        <taxon>Nitrosomonadales</taxon>
        <taxon>Nitrosomonadaceae</taxon>
        <taxon>Nitrosomonas</taxon>
    </lineage>
</organism>
<accession>A0A2T5ISX0</accession>
<dbReference type="AlphaFoldDB" id="A0A2T5ISX0"/>
<feature type="transmembrane region" description="Helical" evidence="1">
    <location>
        <begin position="20"/>
        <end position="40"/>
    </location>
</feature>
<reference evidence="2 3" key="1">
    <citation type="submission" date="2018-04" db="EMBL/GenBank/DDBJ databases">
        <title>Active sludge and wastewater microbial communities from Klosterneuburg, Austria.</title>
        <authorList>
            <person name="Wagner M."/>
        </authorList>
    </citation>
    <scope>NUCLEOTIDE SEQUENCE [LARGE SCALE GENOMIC DNA]</scope>
    <source>
        <strain evidence="2 3">Nm4</strain>
    </source>
</reference>
<evidence type="ECO:0000256" key="1">
    <source>
        <dbReference type="SAM" id="Phobius"/>
    </source>
</evidence>
<evidence type="ECO:0000313" key="2">
    <source>
        <dbReference type="EMBL" id="PTQ86918.1"/>
    </source>
</evidence>
<comment type="caution">
    <text evidence="2">The sequence shown here is derived from an EMBL/GenBank/DDBJ whole genome shotgun (WGS) entry which is preliminary data.</text>
</comment>
<sequence length="67" mass="7802">MFKNTDMKNYKAGGEPEGVILMRMFTYFMIAVLLAVLAWMDERDHQYQIEQLREAAQCESASKQVKP</sequence>
<protein>
    <submittedName>
        <fullName evidence="2">Uncharacterized protein</fullName>
    </submittedName>
</protein>
<dbReference type="Proteomes" id="UP000244110">
    <property type="component" value="Unassembled WGS sequence"/>
</dbReference>
<proteinExistence type="predicted"/>
<keyword evidence="1" id="KW-0472">Membrane</keyword>
<dbReference type="RefSeq" id="WP_107786456.1">
    <property type="nucleotide sequence ID" value="NZ_QAOL01000008.1"/>
</dbReference>
<evidence type="ECO:0000313" key="3">
    <source>
        <dbReference type="Proteomes" id="UP000244110"/>
    </source>
</evidence>
<gene>
    <name evidence="2" type="ORF">C8R28_1008113</name>
</gene>
<keyword evidence="1" id="KW-0812">Transmembrane</keyword>
<keyword evidence="1" id="KW-1133">Transmembrane helix</keyword>
<dbReference type="EMBL" id="QAOL01000008">
    <property type="protein sequence ID" value="PTQ86918.1"/>
    <property type="molecule type" value="Genomic_DNA"/>
</dbReference>